<feature type="transmembrane region" description="Helical" evidence="1">
    <location>
        <begin position="184"/>
        <end position="203"/>
    </location>
</feature>
<dbReference type="InterPro" id="IPR050879">
    <property type="entry name" value="Acyltransferase_3"/>
</dbReference>
<dbReference type="RefSeq" id="WP_101898786.1">
    <property type="nucleotide sequence ID" value="NZ_CP025491.2"/>
</dbReference>
<feature type="transmembrane region" description="Helical" evidence="1">
    <location>
        <begin position="161"/>
        <end position="177"/>
    </location>
</feature>
<keyword evidence="1" id="KW-0472">Membrane</keyword>
<dbReference type="Pfam" id="PF01757">
    <property type="entry name" value="Acyl_transf_3"/>
    <property type="match status" value="1"/>
</dbReference>
<evidence type="ECO:0000256" key="1">
    <source>
        <dbReference type="SAM" id="Phobius"/>
    </source>
</evidence>
<feature type="transmembrane region" description="Helical" evidence="1">
    <location>
        <begin position="53"/>
        <end position="75"/>
    </location>
</feature>
<feature type="transmembrane region" description="Helical" evidence="1">
    <location>
        <begin position="20"/>
        <end position="41"/>
    </location>
</feature>
<feature type="transmembrane region" description="Helical" evidence="1">
    <location>
        <begin position="304"/>
        <end position="326"/>
    </location>
</feature>
<dbReference type="AlphaFoldDB" id="A0A2H5FHH7"/>
<dbReference type="GO" id="GO:0016747">
    <property type="term" value="F:acyltransferase activity, transferring groups other than amino-acyl groups"/>
    <property type="evidence" value="ECO:0007669"/>
    <property type="project" value="InterPro"/>
</dbReference>
<name>A0A2H5FHH7_9GAMM</name>
<evidence type="ECO:0000259" key="2">
    <source>
        <dbReference type="Pfam" id="PF01757"/>
    </source>
</evidence>
<dbReference type="PANTHER" id="PTHR23028">
    <property type="entry name" value="ACETYLTRANSFERASE"/>
    <property type="match status" value="1"/>
</dbReference>
<feature type="transmembrane region" description="Helical" evidence="1">
    <location>
        <begin position="377"/>
        <end position="395"/>
    </location>
</feature>
<dbReference type="KEGG" id="lsh:CAB17_02315"/>
<keyword evidence="1" id="KW-0812">Transmembrane</keyword>
<dbReference type="Proteomes" id="UP000234343">
    <property type="component" value="Chromosome"/>
</dbReference>
<keyword evidence="4" id="KW-1185">Reference proteome</keyword>
<reference evidence="3 4" key="1">
    <citation type="submission" date="2017-12" db="EMBL/GenBank/DDBJ databases">
        <title>Legionella sainthelensi LA01-117, whole genome sequence of a clinical isolate from New Zealand.</title>
        <authorList>
            <person name="Cree S.L."/>
            <person name="Slow S."/>
            <person name="Kennedy M.A."/>
            <person name="Murdoch D.R."/>
            <person name="Biggs P.J."/>
            <person name="Anderson T."/>
        </authorList>
    </citation>
    <scope>NUCLEOTIDE SEQUENCE [LARGE SCALE GENOMIC DNA]</scope>
    <source>
        <strain evidence="3 4">LA01-117</strain>
    </source>
</reference>
<feature type="transmembrane region" description="Helical" evidence="1">
    <location>
        <begin position="87"/>
        <end position="108"/>
    </location>
</feature>
<feature type="domain" description="Acyltransferase 3" evidence="2">
    <location>
        <begin position="17"/>
        <end position="326"/>
    </location>
</feature>
<gene>
    <name evidence="3" type="ORF">CAB17_02315</name>
</gene>
<sequence length="486" mass="55497">MVKVTLSDFENRRTNNFTILRLILAWIVLVGHSFPICGKGSDFISLLIMPHAWIGSIAVSLFFAISGYLVTASFVKRGIFTYIASRVFRLYPCVIMYSFIMILVIGPLSTNVPILDYFQAHPWPYLLNSYLWEWNYNLPYVFNSNPLSTTNGSAWTLPVELRSYVLVAVLGLLGSFNSRIKANIILLTVLFIIKFHPSCLLIFSELTRAEEPLTYFILGSLFWVNRQLIPLNWVIAITGFFCLFLGVKFNIYSLIAPPIITYLLFMLVYKTPHLDTDKFGDISYGIYIYAWPIQQMVWAPGQSAYVNTLLSTIIVVPLAYASWWYIEEPSLKLRNTLAEKIKTFKILGSNFILNKDLTGNLSYSELNSKLRTSERSLLAFFFISFIIIAYTYSVYSINLKRPSITPYYLTDQNWLNGINRNAAGFFVRNSPSNIDLYKIGKFVKFSDGISREIIQIGGTDTYLNIFLRGAPLDGKKVGFPHKIEVV</sequence>
<dbReference type="EMBL" id="CP025491">
    <property type="protein sequence ID" value="AUH71020.1"/>
    <property type="molecule type" value="Genomic_DNA"/>
</dbReference>
<feature type="transmembrane region" description="Helical" evidence="1">
    <location>
        <begin position="223"/>
        <end position="244"/>
    </location>
</feature>
<organism evidence="3 4">
    <name type="scientific">Legionella sainthelensi</name>
    <dbReference type="NCBI Taxonomy" id="28087"/>
    <lineage>
        <taxon>Bacteria</taxon>
        <taxon>Pseudomonadati</taxon>
        <taxon>Pseudomonadota</taxon>
        <taxon>Gammaproteobacteria</taxon>
        <taxon>Legionellales</taxon>
        <taxon>Legionellaceae</taxon>
        <taxon>Legionella</taxon>
    </lineage>
</organism>
<evidence type="ECO:0000313" key="4">
    <source>
        <dbReference type="Proteomes" id="UP000234343"/>
    </source>
</evidence>
<feature type="transmembrane region" description="Helical" evidence="1">
    <location>
        <begin position="251"/>
        <end position="269"/>
    </location>
</feature>
<protein>
    <recommendedName>
        <fullName evidence="2">Acyltransferase 3 domain-containing protein</fullName>
    </recommendedName>
</protein>
<proteinExistence type="predicted"/>
<evidence type="ECO:0000313" key="3">
    <source>
        <dbReference type="EMBL" id="AUH71020.1"/>
    </source>
</evidence>
<keyword evidence="1" id="KW-1133">Transmembrane helix</keyword>
<dbReference type="InterPro" id="IPR002656">
    <property type="entry name" value="Acyl_transf_3_dom"/>
</dbReference>
<accession>A0A2H5FHH7</accession>